<name>A0A915K3C7_ROMCU</name>
<dbReference type="AlphaFoldDB" id="A0A915K3C7"/>
<dbReference type="Pfam" id="PF07534">
    <property type="entry name" value="TLD"/>
    <property type="match status" value="1"/>
</dbReference>
<evidence type="ECO:0000259" key="1">
    <source>
        <dbReference type="Pfam" id="PF07534"/>
    </source>
</evidence>
<feature type="domain" description="TLDc" evidence="1">
    <location>
        <begin position="30"/>
        <end position="101"/>
    </location>
</feature>
<evidence type="ECO:0000313" key="3">
    <source>
        <dbReference type="WBParaSite" id="nRc.2.0.1.t32712-RA"/>
    </source>
</evidence>
<dbReference type="Proteomes" id="UP000887565">
    <property type="component" value="Unplaced"/>
</dbReference>
<proteinExistence type="predicted"/>
<accession>A0A915K3C7</accession>
<evidence type="ECO:0000313" key="2">
    <source>
        <dbReference type="Proteomes" id="UP000887565"/>
    </source>
</evidence>
<reference evidence="3" key="1">
    <citation type="submission" date="2022-11" db="UniProtKB">
        <authorList>
            <consortium name="WormBaseParasite"/>
        </authorList>
    </citation>
    <scope>IDENTIFICATION</scope>
</reference>
<dbReference type="WBParaSite" id="nRc.2.0.1.t32712-RA">
    <property type="protein sequence ID" value="nRc.2.0.1.t32712-RA"/>
    <property type="gene ID" value="nRc.2.0.1.g32712"/>
</dbReference>
<protein>
    <submittedName>
        <fullName evidence="3">TLDc domain-containing protein</fullName>
    </submittedName>
</protein>
<keyword evidence="2" id="KW-1185">Reference proteome</keyword>
<dbReference type="PANTHER" id="PTHR23354">
    <property type="entry name" value="NUCLEOLAR PROTEIN 7/ESTROGEN RECEPTOR COACTIVATOR-RELATED"/>
    <property type="match status" value="1"/>
</dbReference>
<dbReference type="InterPro" id="IPR006571">
    <property type="entry name" value="TLDc_dom"/>
</dbReference>
<organism evidence="2 3">
    <name type="scientific">Romanomermis culicivorax</name>
    <name type="common">Nematode worm</name>
    <dbReference type="NCBI Taxonomy" id="13658"/>
    <lineage>
        <taxon>Eukaryota</taxon>
        <taxon>Metazoa</taxon>
        <taxon>Ecdysozoa</taxon>
        <taxon>Nematoda</taxon>
        <taxon>Enoplea</taxon>
        <taxon>Dorylaimia</taxon>
        <taxon>Mermithida</taxon>
        <taxon>Mermithoidea</taxon>
        <taxon>Mermithidae</taxon>
        <taxon>Romanomermis</taxon>
    </lineage>
</organism>
<sequence>RRHRSQPAAGSPCPFAQRAISLPAQETGAPTLSYYPWTGKNAFIANATRSGLVFGAGEGKFALFLDNDLNRGRTDKCDTFDNSFLTTEQDFLIHRVEAFVFALETPY</sequence>